<dbReference type="PANTHER" id="PTHR24250:SF27">
    <property type="entry name" value="ELASTASE 2 LIKE"/>
    <property type="match status" value="1"/>
</dbReference>
<dbReference type="PROSITE" id="PS50240">
    <property type="entry name" value="TRYPSIN_DOM"/>
    <property type="match status" value="1"/>
</dbReference>
<dbReference type="GO" id="GO:0006508">
    <property type="term" value="P:proteolysis"/>
    <property type="evidence" value="ECO:0007669"/>
    <property type="project" value="InterPro"/>
</dbReference>
<evidence type="ECO:0000256" key="2">
    <source>
        <dbReference type="SAM" id="SignalP"/>
    </source>
</evidence>
<evidence type="ECO:0000259" key="3">
    <source>
        <dbReference type="PROSITE" id="PS50240"/>
    </source>
</evidence>
<dbReference type="InterPro" id="IPR018114">
    <property type="entry name" value="TRYPSIN_HIS"/>
</dbReference>
<reference evidence="4 5" key="1">
    <citation type="submission" date="2014-02" db="EMBL/GenBank/DDBJ databases">
        <title>The genome sequence of the entomopathogenic fungus Metarhizium robertsii ARSEF 2575.</title>
        <authorList>
            <person name="Giuliano Garisto Donzelli B."/>
            <person name="Roe B.A."/>
            <person name="Macmil S.L."/>
            <person name="Krasnoff S.B."/>
            <person name="Gibson D.M."/>
        </authorList>
    </citation>
    <scope>NUCLEOTIDE SEQUENCE [LARGE SCALE GENOMIC DNA]</scope>
    <source>
        <strain evidence="4 5">ARSEF 2575</strain>
    </source>
</reference>
<dbReference type="EMBL" id="JELW01000250">
    <property type="protein sequence ID" value="EXU94550.1"/>
    <property type="molecule type" value="Genomic_DNA"/>
</dbReference>
<dbReference type="Gene3D" id="2.40.10.10">
    <property type="entry name" value="Trypsin-like serine proteases"/>
    <property type="match status" value="1"/>
</dbReference>
<dbReference type="OrthoDB" id="4915747at2759"/>
<dbReference type="HOGENOM" id="CLU_006842_7_5_1"/>
<keyword evidence="1" id="KW-1015">Disulfide bond</keyword>
<evidence type="ECO:0000256" key="1">
    <source>
        <dbReference type="ARBA" id="ARBA00023157"/>
    </source>
</evidence>
<dbReference type="InterPro" id="IPR001314">
    <property type="entry name" value="Peptidase_S1A"/>
</dbReference>
<dbReference type="InterPro" id="IPR009003">
    <property type="entry name" value="Peptidase_S1_PA"/>
</dbReference>
<gene>
    <name evidence="4" type="ORF">X797_012378</name>
</gene>
<accession>A0A014QPI8</accession>
<dbReference type="CDD" id="cd00190">
    <property type="entry name" value="Tryp_SPc"/>
    <property type="match status" value="1"/>
</dbReference>
<feature type="signal peptide" evidence="2">
    <location>
        <begin position="1"/>
        <end position="21"/>
    </location>
</feature>
<evidence type="ECO:0000313" key="4">
    <source>
        <dbReference type="EMBL" id="EXU94550.1"/>
    </source>
</evidence>
<dbReference type="SMART" id="SM00020">
    <property type="entry name" value="Tryp_SPc"/>
    <property type="match status" value="1"/>
</dbReference>
<dbReference type="eggNOG" id="KOG3627">
    <property type="taxonomic scope" value="Eukaryota"/>
</dbReference>
<sequence length="374" mass="39422">MVPKTAITLAAAFSAVAAAAASIEKRITGGEEAQEGEFGPIVSIQSQNGHFCAGSLLDSTTVLTAAHCASNTYDDDRPVIARAGTLDPNTGGVEAKVVAAHRPDHDKLNLTGEYTEAYWLNDIAILKLSTPIEKSDKIGYATLPADGSDPMANSTAIAVGWGTQGAITPVQHGWVASKLSKVTIPIHAREKCSKLDSGAAGRDTIVCAGGDGKGICKFDSGGPLIDQKMGDLIGLSSFGIEDAEGNLCNLAPAVFTRVSSYIPFIKEYLGASGYPSSEELRIRKATTEVGKHCNRFLNDAIACRAAAGPCIAEWKPDTTTQELRQCVDRMQICADQREPGKHGQCINNAKICIGQEDMTPGDLDVLAQCAKKDL</sequence>
<protein>
    <submittedName>
        <fullName evidence="4">Peptidase S1 domain protein</fullName>
    </submittedName>
</protein>
<dbReference type="Proteomes" id="UP000030151">
    <property type="component" value="Unassembled WGS sequence"/>
</dbReference>
<dbReference type="PRINTS" id="PR00722">
    <property type="entry name" value="CHYMOTRYPSIN"/>
</dbReference>
<comment type="caution">
    <text evidence="4">The sequence shown here is derived from an EMBL/GenBank/DDBJ whole genome shotgun (WGS) entry which is preliminary data.</text>
</comment>
<name>A0A014QPI8_9HYPO</name>
<dbReference type="Pfam" id="PF00089">
    <property type="entry name" value="Trypsin"/>
    <property type="match status" value="1"/>
</dbReference>
<organism evidence="4 5">
    <name type="scientific">Metarhizium robertsii</name>
    <dbReference type="NCBI Taxonomy" id="568076"/>
    <lineage>
        <taxon>Eukaryota</taxon>
        <taxon>Fungi</taxon>
        <taxon>Dikarya</taxon>
        <taxon>Ascomycota</taxon>
        <taxon>Pezizomycotina</taxon>
        <taxon>Sordariomycetes</taxon>
        <taxon>Hypocreomycetidae</taxon>
        <taxon>Hypocreales</taxon>
        <taxon>Clavicipitaceae</taxon>
        <taxon>Metarhizium</taxon>
    </lineage>
</organism>
<feature type="domain" description="Peptidase S1" evidence="3">
    <location>
        <begin position="27"/>
        <end position="270"/>
    </location>
</feature>
<dbReference type="PANTHER" id="PTHR24250">
    <property type="entry name" value="CHYMOTRYPSIN-RELATED"/>
    <property type="match status" value="1"/>
</dbReference>
<keyword evidence="2" id="KW-0732">Signal</keyword>
<dbReference type="PROSITE" id="PS00134">
    <property type="entry name" value="TRYPSIN_HIS"/>
    <property type="match status" value="1"/>
</dbReference>
<feature type="chain" id="PRO_5001474949" evidence="2">
    <location>
        <begin position="22"/>
        <end position="374"/>
    </location>
</feature>
<dbReference type="GO" id="GO:0004252">
    <property type="term" value="F:serine-type endopeptidase activity"/>
    <property type="evidence" value="ECO:0007669"/>
    <property type="project" value="InterPro"/>
</dbReference>
<dbReference type="AlphaFoldDB" id="A0A014QPI8"/>
<proteinExistence type="predicted"/>
<dbReference type="InterPro" id="IPR001254">
    <property type="entry name" value="Trypsin_dom"/>
</dbReference>
<dbReference type="InterPro" id="IPR043504">
    <property type="entry name" value="Peptidase_S1_PA_chymotrypsin"/>
</dbReference>
<evidence type="ECO:0000313" key="5">
    <source>
        <dbReference type="Proteomes" id="UP000030151"/>
    </source>
</evidence>
<dbReference type="SUPFAM" id="SSF50494">
    <property type="entry name" value="Trypsin-like serine proteases"/>
    <property type="match status" value="1"/>
</dbReference>